<keyword evidence="8 17" id="KW-0812">Transmembrane</keyword>
<dbReference type="Pfam" id="PF09781">
    <property type="entry name" value="NDUF_B5"/>
    <property type="match status" value="1"/>
</dbReference>
<evidence type="ECO:0000256" key="7">
    <source>
        <dbReference type="ARBA" id="ARBA00022660"/>
    </source>
</evidence>
<feature type="transmembrane region" description="Helical" evidence="17">
    <location>
        <begin position="20"/>
        <end position="37"/>
    </location>
</feature>
<evidence type="ECO:0000256" key="8">
    <source>
        <dbReference type="ARBA" id="ARBA00022692"/>
    </source>
</evidence>
<accession>A0A183IFC2</accession>
<dbReference type="EMBL" id="UZAM01007173">
    <property type="protein sequence ID" value="VDO97247.1"/>
    <property type="molecule type" value="Genomic_DNA"/>
</dbReference>
<dbReference type="OrthoDB" id="9995605at2759"/>
<organism evidence="20">
    <name type="scientific">Soboliphyme baturini</name>
    <dbReference type="NCBI Taxonomy" id="241478"/>
    <lineage>
        <taxon>Eukaryota</taxon>
        <taxon>Metazoa</taxon>
        <taxon>Ecdysozoa</taxon>
        <taxon>Nematoda</taxon>
        <taxon>Enoplea</taxon>
        <taxon>Dorylaimia</taxon>
        <taxon>Dioctophymatida</taxon>
        <taxon>Dioctophymatoidea</taxon>
        <taxon>Soboliphymatidae</taxon>
        <taxon>Soboliphyme</taxon>
    </lineage>
</organism>
<keyword evidence="12 17" id="KW-1133">Transmembrane helix</keyword>
<sequence length="144" mass="17866">MRPATLHWSRTKNLMHFHAFMGFGVLFTTMFVVNLIWGECELTDIPEGYEPHYWEYERHPLSQWFAKYYYTSPQRDHEKFLSKISFLNQKRLWALEEQRVKHLVFERGDYKAWYYVPVKAKWVEYENYRADRIRQNVEDFIHMM</sequence>
<protein>
    <recommendedName>
        <fullName evidence="5">NADH dehydrogenase [ubiquinone] 1 beta subcomplex subunit 5, mitochondrial</fullName>
    </recommendedName>
    <alternativeName>
        <fullName evidence="16">Complex I-SGDH</fullName>
    </alternativeName>
    <alternativeName>
        <fullName evidence="15">NADH-ubiquinone oxidoreductase SGDH subunit</fullName>
    </alternativeName>
</protein>
<reference evidence="18 19" key="2">
    <citation type="submission" date="2018-11" db="EMBL/GenBank/DDBJ databases">
        <authorList>
            <consortium name="Pathogen Informatics"/>
        </authorList>
    </citation>
    <scope>NUCLEOTIDE SEQUENCE [LARGE SCALE GENOMIC DNA]</scope>
</reference>
<keyword evidence="14 17" id="KW-0472">Membrane</keyword>
<dbReference type="GO" id="GO:0005743">
    <property type="term" value="C:mitochondrial inner membrane"/>
    <property type="evidence" value="ECO:0007669"/>
    <property type="project" value="UniProtKB-SubCell"/>
</dbReference>
<evidence type="ECO:0000313" key="19">
    <source>
        <dbReference type="Proteomes" id="UP000270296"/>
    </source>
</evidence>
<reference evidence="20" key="1">
    <citation type="submission" date="2016-06" db="UniProtKB">
        <authorList>
            <consortium name="WormBaseParasite"/>
        </authorList>
    </citation>
    <scope>IDENTIFICATION</scope>
</reference>
<evidence type="ECO:0000256" key="3">
    <source>
        <dbReference type="ARBA" id="ARBA00007152"/>
    </source>
</evidence>
<dbReference type="PANTHER" id="PTHR13178:SF0">
    <property type="entry name" value="NADH DEHYDROGENASE [UBIQUINONE] 1 BETA SUBCOMPLEX SUBUNIT 5, MITOCHONDRIAL"/>
    <property type="match status" value="1"/>
</dbReference>
<gene>
    <name evidence="18" type="ORF">SBAD_LOCUS2316</name>
</gene>
<evidence type="ECO:0000256" key="11">
    <source>
        <dbReference type="ARBA" id="ARBA00022982"/>
    </source>
</evidence>
<evidence type="ECO:0000256" key="15">
    <source>
        <dbReference type="ARBA" id="ARBA00032395"/>
    </source>
</evidence>
<dbReference type="InterPro" id="IPR019173">
    <property type="entry name" value="NADH_UbQ_OxRdtase_B5_su"/>
</dbReference>
<evidence type="ECO:0000313" key="20">
    <source>
        <dbReference type="WBParaSite" id="SBAD_0000242501-mRNA-1"/>
    </source>
</evidence>
<keyword evidence="10" id="KW-0809">Transit peptide</keyword>
<evidence type="ECO:0000256" key="5">
    <source>
        <dbReference type="ARBA" id="ARBA00015175"/>
    </source>
</evidence>
<keyword evidence="6" id="KW-0813">Transport</keyword>
<comment type="similarity">
    <text evidence="3">Belongs to the complex I NDUFB5 subunit family.</text>
</comment>
<keyword evidence="11" id="KW-0249">Electron transport</keyword>
<dbReference type="AlphaFoldDB" id="A0A183IFC2"/>
<proteinExistence type="inferred from homology"/>
<evidence type="ECO:0000256" key="14">
    <source>
        <dbReference type="ARBA" id="ARBA00023136"/>
    </source>
</evidence>
<comment type="subunit">
    <text evidence="4">Complex I is composed of 45 different subunits.</text>
</comment>
<comment type="function">
    <text evidence="1">Accessory subunit of the mitochondrial membrane respiratory chain NADH dehydrogenase (Complex I), that is believed not to be involved in catalysis. Complex I functions in the transfer of electrons from NADH to the respiratory chain. The immediate electron acceptor for the enzyme is believed to be ubiquinone.</text>
</comment>
<dbReference type="Proteomes" id="UP000270296">
    <property type="component" value="Unassembled WGS sequence"/>
</dbReference>
<keyword evidence="19" id="KW-1185">Reference proteome</keyword>
<comment type="subcellular location">
    <subcellularLocation>
        <location evidence="2">Mitochondrion inner membrane</location>
        <topology evidence="2">Single-pass membrane protein</topology>
    </subcellularLocation>
</comment>
<evidence type="ECO:0000256" key="17">
    <source>
        <dbReference type="SAM" id="Phobius"/>
    </source>
</evidence>
<evidence type="ECO:0000256" key="10">
    <source>
        <dbReference type="ARBA" id="ARBA00022946"/>
    </source>
</evidence>
<dbReference type="PANTHER" id="PTHR13178">
    <property type="entry name" value="NADH-UBIQUINONE OXIDOREDUCTASE SGDH SUBUNIT"/>
    <property type="match status" value="1"/>
</dbReference>
<dbReference type="WBParaSite" id="SBAD_0000242501-mRNA-1">
    <property type="protein sequence ID" value="SBAD_0000242501-mRNA-1"/>
    <property type="gene ID" value="SBAD_0000242501"/>
</dbReference>
<evidence type="ECO:0000256" key="16">
    <source>
        <dbReference type="ARBA" id="ARBA00032550"/>
    </source>
</evidence>
<keyword evidence="13" id="KW-0496">Mitochondrion</keyword>
<evidence type="ECO:0000313" key="18">
    <source>
        <dbReference type="EMBL" id="VDO97247.1"/>
    </source>
</evidence>
<evidence type="ECO:0000256" key="12">
    <source>
        <dbReference type="ARBA" id="ARBA00022989"/>
    </source>
</evidence>
<name>A0A183IFC2_9BILA</name>
<evidence type="ECO:0000256" key="6">
    <source>
        <dbReference type="ARBA" id="ARBA00022448"/>
    </source>
</evidence>
<keyword evidence="7" id="KW-0679">Respiratory chain</keyword>
<evidence type="ECO:0000256" key="1">
    <source>
        <dbReference type="ARBA" id="ARBA00003195"/>
    </source>
</evidence>
<evidence type="ECO:0000256" key="13">
    <source>
        <dbReference type="ARBA" id="ARBA00023128"/>
    </source>
</evidence>
<evidence type="ECO:0000256" key="4">
    <source>
        <dbReference type="ARBA" id="ARBA00011533"/>
    </source>
</evidence>
<evidence type="ECO:0000256" key="2">
    <source>
        <dbReference type="ARBA" id="ARBA00004434"/>
    </source>
</evidence>
<keyword evidence="9" id="KW-0999">Mitochondrion inner membrane</keyword>
<evidence type="ECO:0000256" key="9">
    <source>
        <dbReference type="ARBA" id="ARBA00022792"/>
    </source>
</evidence>